<feature type="region of interest" description="Disordered" evidence="1">
    <location>
        <begin position="1"/>
        <end position="20"/>
    </location>
</feature>
<dbReference type="RefSeq" id="WP_290315252.1">
    <property type="nucleotide sequence ID" value="NZ_JAUFPN010000035.1"/>
</dbReference>
<proteinExistence type="predicted"/>
<dbReference type="CDD" id="cd14503">
    <property type="entry name" value="PTP-bact"/>
    <property type="match status" value="1"/>
</dbReference>
<dbReference type="EMBL" id="JAUFPN010000035">
    <property type="protein sequence ID" value="MDN3563511.1"/>
    <property type="molecule type" value="Genomic_DNA"/>
</dbReference>
<feature type="domain" description="Beta-lactamase hydrolase-like protein phosphatase-like" evidence="2">
    <location>
        <begin position="16"/>
        <end position="105"/>
    </location>
</feature>
<keyword evidence="4" id="KW-1185">Reference proteome</keyword>
<organism evidence="3 4">
    <name type="scientific">Paeniroseomonas aquatica</name>
    <dbReference type="NCBI Taxonomy" id="373043"/>
    <lineage>
        <taxon>Bacteria</taxon>
        <taxon>Pseudomonadati</taxon>
        <taxon>Pseudomonadota</taxon>
        <taxon>Alphaproteobacteria</taxon>
        <taxon>Acetobacterales</taxon>
        <taxon>Acetobacteraceae</taxon>
        <taxon>Paeniroseomonas</taxon>
    </lineage>
</organism>
<dbReference type="Gene3D" id="3.90.190.10">
    <property type="entry name" value="Protein tyrosine phosphatase superfamily"/>
    <property type="match status" value="1"/>
</dbReference>
<evidence type="ECO:0000313" key="3">
    <source>
        <dbReference type="EMBL" id="MDN3563511.1"/>
    </source>
</evidence>
<dbReference type="SUPFAM" id="SSF52799">
    <property type="entry name" value="(Phosphotyrosine protein) phosphatases II"/>
    <property type="match status" value="1"/>
</dbReference>
<evidence type="ECO:0000259" key="2">
    <source>
        <dbReference type="Pfam" id="PF04273"/>
    </source>
</evidence>
<protein>
    <submittedName>
        <fullName evidence="3">Protein tyrosine phosphatase family protein</fullName>
    </submittedName>
</protein>
<name>A0ABT8A1E5_9PROT</name>
<sequence length="149" mass="16471">MARRIKLSDGLSVDTGQPTREELGRLAQEGFKTVVNLRTAGEQNQPLSPEAEGEVARKASLDYLHIPVASTDPRPEQVDQFREKLSELPGPVLVHCASGKRSGAFAMLQLATQEGLSGKEALARARNLGFDWKSPELEGFVRQYLDQRR</sequence>
<evidence type="ECO:0000256" key="1">
    <source>
        <dbReference type="SAM" id="MobiDB-lite"/>
    </source>
</evidence>
<dbReference type="InterPro" id="IPR029021">
    <property type="entry name" value="Prot-tyrosine_phosphatase-like"/>
</dbReference>
<dbReference type="InterPro" id="IPR005939">
    <property type="entry name" value="BLH_phosphatase-like"/>
</dbReference>
<comment type="caution">
    <text evidence="3">The sequence shown here is derived from an EMBL/GenBank/DDBJ whole genome shotgun (WGS) entry which is preliminary data.</text>
</comment>
<reference evidence="4" key="1">
    <citation type="journal article" date="2019" name="Int. J. Syst. Evol. Microbiol.">
        <title>The Global Catalogue of Microorganisms (GCM) 10K type strain sequencing project: providing services to taxonomists for standard genome sequencing and annotation.</title>
        <authorList>
            <consortium name="The Broad Institute Genomics Platform"/>
            <consortium name="The Broad Institute Genome Sequencing Center for Infectious Disease"/>
            <person name="Wu L."/>
            <person name="Ma J."/>
        </authorList>
    </citation>
    <scope>NUCLEOTIDE SEQUENCE [LARGE SCALE GENOMIC DNA]</scope>
    <source>
        <strain evidence="4">CECT 7131</strain>
    </source>
</reference>
<evidence type="ECO:0000313" key="4">
    <source>
        <dbReference type="Proteomes" id="UP001529369"/>
    </source>
</evidence>
<accession>A0ABT8A1E5</accession>
<dbReference type="Proteomes" id="UP001529369">
    <property type="component" value="Unassembled WGS sequence"/>
</dbReference>
<gene>
    <name evidence="3" type="ORF">QWZ14_03870</name>
</gene>
<dbReference type="Pfam" id="PF04273">
    <property type="entry name" value="BLH_phosphatase"/>
    <property type="match status" value="1"/>
</dbReference>